<evidence type="ECO:0000259" key="7">
    <source>
        <dbReference type="SMART" id="SM00082"/>
    </source>
</evidence>
<dbReference type="PROSITE" id="PS50912">
    <property type="entry name" value="EAR"/>
    <property type="match status" value="3"/>
</dbReference>
<dbReference type="Gene3D" id="3.80.10.10">
    <property type="entry name" value="Ribonuclease Inhibitor"/>
    <property type="match status" value="1"/>
</dbReference>
<reference evidence="8" key="2">
    <citation type="submission" date="2025-09" db="UniProtKB">
        <authorList>
            <consortium name="Ensembl"/>
        </authorList>
    </citation>
    <scope>IDENTIFICATION</scope>
</reference>
<dbReference type="Proteomes" id="UP000694559">
    <property type="component" value="Unplaced"/>
</dbReference>
<dbReference type="Pfam" id="PF03736">
    <property type="entry name" value="EPTP"/>
    <property type="match status" value="2"/>
</dbReference>
<dbReference type="PROSITE" id="PS51450">
    <property type="entry name" value="LRR"/>
    <property type="match status" value="1"/>
</dbReference>
<dbReference type="AlphaFoldDB" id="A0A8C6XJK1"/>
<dbReference type="GeneTree" id="ENSGT00940000160296"/>
<evidence type="ECO:0000256" key="6">
    <source>
        <dbReference type="ARBA" id="ARBA00023180"/>
    </source>
</evidence>
<dbReference type="SMART" id="SM00369">
    <property type="entry name" value="LRR_TYP"/>
    <property type="match status" value="3"/>
</dbReference>
<proteinExistence type="predicted"/>
<protein>
    <recommendedName>
        <fullName evidence="7">LRRCT domain-containing protein</fullName>
    </recommendedName>
</protein>
<dbReference type="InterPro" id="IPR009039">
    <property type="entry name" value="EAR"/>
</dbReference>
<dbReference type="OrthoDB" id="6066926at2759"/>
<dbReference type="PANTHER" id="PTHR24367">
    <property type="entry name" value="LEUCINE-RICH REPEAT-CONTAINING PROTEIN"/>
    <property type="match status" value="1"/>
</dbReference>
<keyword evidence="6" id="KW-0325">Glycoprotein</keyword>
<dbReference type="InterPro" id="IPR005492">
    <property type="entry name" value="EPTP"/>
</dbReference>
<keyword evidence="2" id="KW-0964">Secreted</keyword>
<organism evidence="8 9">
    <name type="scientific">Naja naja</name>
    <name type="common">Indian cobra</name>
    <dbReference type="NCBI Taxonomy" id="35670"/>
    <lineage>
        <taxon>Eukaryota</taxon>
        <taxon>Metazoa</taxon>
        <taxon>Chordata</taxon>
        <taxon>Craniata</taxon>
        <taxon>Vertebrata</taxon>
        <taxon>Euteleostomi</taxon>
        <taxon>Lepidosauria</taxon>
        <taxon>Squamata</taxon>
        <taxon>Bifurcata</taxon>
        <taxon>Unidentata</taxon>
        <taxon>Episquamata</taxon>
        <taxon>Toxicofera</taxon>
        <taxon>Serpentes</taxon>
        <taxon>Colubroidea</taxon>
        <taxon>Elapidae</taxon>
        <taxon>Elapinae</taxon>
        <taxon>Naja</taxon>
    </lineage>
</organism>
<evidence type="ECO:0000256" key="1">
    <source>
        <dbReference type="ARBA" id="ARBA00004613"/>
    </source>
</evidence>
<evidence type="ECO:0000256" key="2">
    <source>
        <dbReference type="ARBA" id="ARBA00022525"/>
    </source>
</evidence>
<dbReference type="SUPFAM" id="SSF52058">
    <property type="entry name" value="L domain-like"/>
    <property type="match status" value="1"/>
</dbReference>
<dbReference type="InterPro" id="IPR001611">
    <property type="entry name" value="Leu-rich_rpt"/>
</dbReference>
<sequence length="504" mass="56684">HQPLQTWGLLTLHLRADGRPRLCLCLSLSLPAPFLLPPWSSKFALMLCGDSPLISVPLLFCRTLINAGFSELKEAAFAHLPSLQFLLLNSNKFSSIRDNAFTGLSHLQYLFIENNDIRSLSKNAFRGLKSLTHLSLANNNLQTLPRDLLKPLDILSDLDLRGNSLTCDCKIKWLVEWMENTNASMPAIFCGGPPQYQGQKIRELPLKNFDCITTDFVVHQVLPFQSVSAEPFRVLQRPHVALAQPSSSSCTVLKWDYVERKLRDFDRIPAHSAVYCKPIVVDSHLCVVVFIKIQDIDSQKIRKPNDIEAFQIDQWFFVIADSSKAGSTSLYRWNQNGFSHQDLHSWHRDTDVEYLEVDGKPRLIISSSSQAPIVVEPLPEAVCSLGGCCGSAGCPDGQAFPDEERPLLMPEPLHRRLQGGQVGRARFTEVQTLPSEQHGFGGDFSFTHIYLWDEEKQKLKFQELSVQAPRAFQPIPLEAMSILLAPSFKGNTLVYKHIVVDLSL</sequence>
<evidence type="ECO:0000313" key="9">
    <source>
        <dbReference type="Proteomes" id="UP000694559"/>
    </source>
</evidence>
<evidence type="ECO:0000256" key="3">
    <source>
        <dbReference type="ARBA" id="ARBA00022614"/>
    </source>
</evidence>
<dbReference type="InterPro" id="IPR051295">
    <property type="entry name" value="LGI_related"/>
</dbReference>
<dbReference type="GO" id="GO:0017157">
    <property type="term" value="P:regulation of exocytosis"/>
    <property type="evidence" value="ECO:0007669"/>
    <property type="project" value="TreeGrafter"/>
</dbReference>
<comment type="subcellular location">
    <subcellularLocation>
        <location evidence="1">Secreted</location>
    </subcellularLocation>
</comment>
<evidence type="ECO:0000256" key="5">
    <source>
        <dbReference type="ARBA" id="ARBA00022737"/>
    </source>
</evidence>
<evidence type="ECO:0000256" key="4">
    <source>
        <dbReference type="ARBA" id="ARBA00022729"/>
    </source>
</evidence>
<feature type="domain" description="LRRCT" evidence="7">
    <location>
        <begin position="163"/>
        <end position="212"/>
    </location>
</feature>
<reference evidence="8" key="1">
    <citation type="submission" date="2025-08" db="UniProtKB">
        <authorList>
            <consortium name="Ensembl"/>
        </authorList>
    </citation>
    <scope>IDENTIFICATION</scope>
</reference>
<dbReference type="Pfam" id="PF13855">
    <property type="entry name" value="LRR_8"/>
    <property type="match status" value="1"/>
</dbReference>
<dbReference type="InterPro" id="IPR032675">
    <property type="entry name" value="LRR_dom_sf"/>
</dbReference>
<keyword evidence="5" id="KW-0677">Repeat</keyword>
<dbReference type="OMA" id="WDTNIDK"/>
<keyword evidence="3" id="KW-0433">Leucine-rich repeat</keyword>
<accession>A0A8C6XJK1</accession>
<evidence type="ECO:0000313" key="8">
    <source>
        <dbReference type="Ensembl" id="ENSNNAP00000014913.1"/>
    </source>
</evidence>
<keyword evidence="4" id="KW-0732">Signal</keyword>
<dbReference type="InterPro" id="IPR003591">
    <property type="entry name" value="Leu-rich_rpt_typical-subtyp"/>
</dbReference>
<dbReference type="InterPro" id="IPR000483">
    <property type="entry name" value="Cys-rich_flank_reg_C"/>
</dbReference>
<dbReference type="Pfam" id="PF01463">
    <property type="entry name" value="LRRCT"/>
    <property type="match status" value="1"/>
</dbReference>
<dbReference type="GO" id="GO:0008021">
    <property type="term" value="C:synaptic vesicle"/>
    <property type="evidence" value="ECO:0007669"/>
    <property type="project" value="TreeGrafter"/>
</dbReference>
<dbReference type="GO" id="GO:0005576">
    <property type="term" value="C:extracellular region"/>
    <property type="evidence" value="ECO:0007669"/>
    <property type="project" value="UniProtKB-SubCell"/>
</dbReference>
<dbReference type="Ensembl" id="ENSNNAT00000015647.1">
    <property type="protein sequence ID" value="ENSNNAP00000014913.1"/>
    <property type="gene ID" value="ENSNNAG00000010040.1"/>
</dbReference>
<name>A0A8C6XJK1_NAJNA</name>
<dbReference type="PANTHER" id="PTHR24367:SF10">
    <property type="entry name" value="LEUCINE-RICH REPEAT LGI FAMILY MEMBER 3"/>
    <property type="match status" value="1"/>
</dbReference>
<keyword evidence="9" id="KW-1185">Reference proteome</keyword>
<dbReference type="SMART" id="SM00082">
    <property type="entry name" value="LRRCT"/>
    <property type="match status" value="1"/>
</dbReference>